<feature type="chain" id="PRO_5032879803" evidence="2">
    <location>
        <begin position="26"/>
        <end position="322"/>
    </location>
</feature>
<gene>
    <name evidence="3" type="ORF">FDP25_14105</name>
</gene>
<sequence length="322" mass="35199">MPKARRILNSGLSGLAALALSACMALPPTTPSTNPQARPAGLAPAPMPSPNPEGPSRRSQALSRYYSAVQADLLAQGLLRTGGGGVDTPYTDTDVMRNFERIAFYDEYARNAGFQRAGDTPGGLRKWTGPVRMTVEFGANVPQDQRADDKTMVNDYAARLARITGHPISAGSSNPNFHVLFMSEDDRQQAVNRIRQIVPNIGTNSLALFRNLPRSIHCLVVAFSDSNNDYRYSRAIALIRSEHPDLMRRSCVHEELAQGLGLANDSPQARPSIFNDDDEFALLTTHDEELLRLLYNPALKPGMTPDQARPIIRRILLGGGPI</sequence>
<reference evidence="3 4" key="1">
    <citation type="submission" date="2019-05" db="EMBL/GenBank/DDBJ databases">
        <title>Roseovarius bejariae sp. nov., a moderately halophylic bacterium isolated from a saline soil in Rambla Salada (Murcia).</title>
        <authorList>
            <person name="Castro D.J."/>
            <person name="Gomez-Altuve A."/>
            <person name="Reina J.C."/>
            <person name="Rodriguez M."/>
            <person name="Sampedro I."/>
            <person name="Llamas I."/>
            <person name="Martinez-Checa F."/>
        </authorList>
    </citation>
    <scope>NUCLEOTIDE SEQUENCE [LARGE SCALE GENOMIC DNA]</scope>
    <source>
        <strain evidence="3 4">A21</strain>
    </source>
</reference>
<dbReference type="PROSITE" id="PS51257">
    <property type="entry name" value="PROKAR_LIPOPROTEIN"/>
    <property type="match status" value="1"/>
</dbReference>
<evidence type="ECO:0000256" key="2">
    <source>
        <dbReference type="SAM" id="SignalP"/>
    </source>
</evidence>
<name>A0A844CPN6_9RHOB</name>
<dbReference type="Pfam" id="PF11150">
    <property type="entry name" value="DUF2927"/>
    <property type="match status" value="1"/>
</dbReference>
<keyword evidence="4" id="KW-1185">Reference proteome</keyword>
<dbReference type="RefSeq" id="WP_154153664.1">
    <property type="nucleotide sequence ID" value="NZ_SZWE01000002.1"/>
</dbReference>
<proteinExistence type="predicted"/>
<dbReference type="AlphaFoldDB" id="A0A844CPN6"/>
<keyword evidence="2" id="KW-0732">Signal</keyword>
<dbReference type="Proteomes" id="UP000564704">
    <property type="component" value="Unassembled WGS sequence"/>
</dbReference>
<protein>
    <submittedName>
        <fullName evidence="3">DUF2927 domain-containing protein</fullName>
    </submittedName>
</protein>
<evidence type="ECO:0000313" key="3">
    <source>
        <dbReference type="EMBL" id="MRU16572.1"/>
    </source>
</evidence>
<dbReference type="OrthoDB" id="3295600at2"/>
<organism evidence="3 4">
    <name type="scientific">Roseovarius bejariae</name>
    <dbReference type="NCBI Taxonomy" id="2576383"/>
    <lineage>
        <taxon>Bacteria</taxon>
        <taxon>Pseudomonadati</taxon>
        <taxon>Pseudomonadota</taxon>
        <taxon>Alphaproteobacteria</taxon>
        <taxon>Rhodobacterales</taxon>
        <taxon>Roseobacteraceae</taxon>
        <taxon>Roseovarius</taxon>
    </lineage>
</organism>
<evidence type="ECO:0000256" key="1">
    <source>
        <dbReference type="SAM" id="MobiDB-lite"/>
    </source>
</evidence>
<dbReference type="EMBL" id="SZWE01000002">
    <property type="protein sequence ID" value="MRU16572.1"/>
    <property type="molecule type" value="Genomic_DNA"/>
</dbReference>
<feature type="region of interest" description="Disordered" evidence="1">
    <location>
        <begin position="29"/>
        <end position="59"/>
    </location>
</feature>
<dbReference type="InterPro" id="IPR021323">
    <property type="entry name" value="DUF2927"/>
</dbReference>
<accession>A0A844CPN6</accession>
<evidence type="ECO:0000313" key="4">
    <source>
        <dbReference type="Proteomes" id="UP000564704"/>
    </source>
</evidence>
<comment type="caution">
    <text evidence="3">The sequence shown here is derived from an EMBL/GenBank/DDBJ whole genome shotgun (WGS) entry which is preliminary data.</text>
</comment>
<feature type="signal peptide" evidence="2">
    <location>
        <begin position="1"/>
        <end position="25"/>
    </location>
</feature>